<evidence type="ECO:0000313" key="1">
    <source>
        <dbReference type="EMBL" id="TYP72648.1"/>
    </source>
</evidence>
<accession>A0A5S5C225</accession>
<gene>
    <name evidence="1" type="ORF">BCM02_108303</name>
</gene>
<protein>
    <submittedName>
        <fullName evidence="1">Stage VI sporulation protein F</fullName>
    </submittedName>
</protein>
<dbReference type="Proteomes" id="UP000323257">
    <property type="component" value="Unassembled WGS sequence"/>
</dbReference>
<keyword evidence="2" id="KW-1185">Reference proteome</keyword>
<dbReference type="Pfam" id="PF14069">
    <property type="entry name" value="SpoVIF"/>
    <property type="match status" value="1"/>
</dbReference>
<organism evidence="1 2">
    <name type="scientific">Paenibacillus methanolicus</name>
    <dbReference type="NCBI Taxonomy" id="582686"/>
    <lineage>
        <taxon>Bacteria</taxon>
        <taxon>Bacillati</taxon>
        <taxon>Bacillota</taxon>
        <taxon>Bacilli</taxon>
        <taxon>Bacillales</taxon>
        <taxon>Paenibacillaceae</taxon>
        <taxon>Paenibacillus</taxon>
    </lineage>
</organism>
<name>A0A5S5C225_9BACL</name>
<dbReference type="EMBL" id="VNHS01000008">
    <property type="protein sequence ID" value="TYP72648.1"/>
    <property type="molecule type" value="Genomic_DNA"/>
</dbReference>
<proteinExistence type="predicted"/>
<sequence>MFGMTAAYSRDEGLKCRTEVLLPLMSYTKFGIRPEFVERVKVKMKNPVVKERIKQVVNGLTKYDLQDRVKVRRIVRQASSVLNEPLNEVQEEQIVAFVLAQKIDPNNTLHLLKLWAMFR</sequence>
<dbReference type="AlphaFoldDB" id="A0A5S5C225"/>
<dbReference type="InterPro" id="IPR025942">
    <property type="entry name" value="SpoVIF"/>
</dbReference>
<evidence type="ECO:0000313" key="2">
    <source>
        <dbReference type="Proteomes" id="UP000323257"/>
    </source>
</evidence>
<comment type="caution">
    <text evidence="1">The sequence shown here is derived from an EMBL/GenBank/DDBJ whole genome shotgun (WGS) entry which is preliminary data.</text>
</comment>
<reference evidence="1 2" key="1">
    <citation type="submission" date="2019-07" db="EMBL/GenBank/DDBJ databases">
        <title>Genomic Encyclopedia of Type Strains, Phase III (KMG-III): the genomes of soil and plant-associated and newly described type strains.</title>
        <authorList>
            <person name="Whitman W."/>
        </authorList>
    </citation>
    <scope>NUCLEOTIDE SEQUENCE [LARGE SCALE GENOMIC DNA]</scope>
    <source>
        <strain evidence="1 2">BL24</strain>
    </source>
</reference>